<name>A0A9W3CKL1_RAPSA</name>
<dbReference type="Pfam" id="PF17917">
    <property type="entry name" value="RT_RNaseH"/>
    <property type="match status" value="1"/>
</dbReference>
<keyword evidence="2" id="KW-0808">Transferase</keyword>
<feature type="compositionally biased region" description="Basic and acidic residues" evidence="8">
    <location>
        <begin position="31"/>
        <end position="45"/>
    </location>
</feature>
<evidence type="ECO:0000256" key="1">
    <source>
        <dbReference type="ARBA" id="ARBA00012493"/>
    </source>
</evidence>
<dbReference type="CDD" id="cd00303">
    <property type="entry name" value="retropepsin_like"/>
    <property type="match status" value="1"/>
</dbReference>
<dbReference type="InterPro" id="IPR000477">
    <property type="entry name" value="RT_dom"/>
</dbReference>
<evidence type="ECO:0000259" key="9">
    <source>
        <dbReference type="Pfam" id="PF00078"/>
    </source>
</evidence>
<reference evidence="12" key="1">
    <citation type="submission" date="2025-08" db="UniProtKB">
        <authorList>
            <consortium name="RefSeq"/>
        </authorList>
    </citation>
    <scope>IDENTIFICATION</scope>
    <source>
        <tissue evidence="12">Leaf</tissue>
    </source>
</reference>
<dbReference type="Gene3D" id="3.30.70.270">
    <property type="match status" value="2"/>
</dbReference>
<evidence type="ECO:0000313" key="12">
    <source>
        <dbReference type="RefSeq" id="XP_056852153.1"/>
    </source>
</evidence>
<gene>
    <name evidence="12" type="primary">LOC130501281</name>
</gene>
<keyword evidence="5" id="KW-0255">Endonuclease</keyword>
<dbReference type="InterPro" id="IPR050951">
    <property type="entry name" value="Retrovirus_Pol_polyprotein"/>
</dbReference>
<dbReference type="InterPro" id="IPR041373">
    <property type="entry name" value="RT_RNaseH"/>
</dbReference>
<dbReference type="InterPro" id="IPR021109">
    <property type="entry name" value="Peptidase_aspartic_dom_sf"/>
</dbReference>
<feature type="region of interest" description="Disordered" evidence="8">
    <location>
        <begin position="1"/>
        <end position="45"/>
    </location>
</feature>
<dbReference type="InterPro" id="IPR012337">
    <property type="entry name" value="RNaseH-like_sf"/>
</dbReference>
<proteinExistence type="predicted"/>
<dbReference type="PANTHER" id="PTHR37984:SF5">
    <property type="entry name" value="PROTEIN NYNRIN-LIKE"/>
    <property type="match status" value="1"/>
</dbReference>
<evidence type="ECO:0000256" key="4">
    <source>
        <dbReference type="ARBA" id="ARBA00022722"/>
    </source>
</evidence>
<dbReference type="RefSeq" id="XP_056852153.1">
    <property type="nucleotide sequence ID" value="XM_056996173.1"/>
</dbReference>
<dbReference type="Gene3D" id="3.10.10.10">
    <property type="entry name" value="HIV Type 1 Reverse Transcriptase, subunit A, domain 1"/>
    <property type="match status" value="1"/>
</dbReference>
<dbReference type="PANTHER" id="PTHR37984">
    <property type="entry name" value="PROTEIN CBG26694"/>
    <property type="match status" value="1"/>
</dbReference>
<dbReference type="GO" id="GO:0004519">
    <property type="term" value="F:endonuclease activity"/>
    <property type="evidence" value="ECO:0007669"/>
    <property type="project" value="UniProtKB-KW"/>
</dbReference>
<dbReference type="SUPFAM" id="SSF56672">
    <property type="entry name" value="DNA/RNA polymerases"/>
    <property type="match status" value="1"/>
</dbReference>
<dbReference type="GO" id="GO:0003964">
    <property type="term" value="F:RNA-directed DNA polymerase activity"/>
    <property type="evidence" value="ECO:0007669"/>
    <property type="project" value="UniProtKB-KW"/>
</dbReference>
<dbReference type="Proteomes" id="UP000504610">
    <property type="component" value="Unplaced"/>
</dbReference>
<dbReference type="Gene3D" id="2.40.70.10">
    <property type="entry name" value="Acid Proteases"/>
    <property type="match status" value="1"/>
</dbReference>
<feature type="domain" description="Reverse transcriptase RNase H-like" evidence="10">
    <location>
        <begin position="806"/>
        <end position="909"/>
    </location>
</feature>
<sequence length="1215" mass="138702">MSSNSNRQQGTLPGKPEQNPKETMKAITLRSGKELPSRVLTKDDEKQGGEVAINIDDDVVIVDEKTNDEILEKIVEAKGKGKIGEEKKTVKHGEVATPSKESSFIPPPYEPKLPFPGRFKRQLLEKYKALFEKQMSEVQVTMPIIDAFMLVPQYSKFLKDAVAAKKKEMEGMMILTHECSAIIQRLNIPKKLEDPGCFTLPCAIGPIEFEKCLCDLGASVSLMPLSVAKRLGFTQYKKCRLSLVLADRSVKFPVGILEDLPVMVGNCEIPTDFVVLEMDEEARDPLILGRPFLATAGAIVNVKEGKIDLHLGKGHVLHFDIKEMMKKPTVQNQAFYIEEMEALADELLEELGLEDSLQHALTIDKEVQVVENKESAAYGRMLDSRKGFVDKEQYEKLPQASLASQQEDSHQDDWSELKAPKVELKPLPHGVRYAFLGPNETYPVIVSSELTELELSELLNALKRFRKAIGYSLDDIKGISPTLCMHRIHLEDESMTSIEHQRRLNPNLKDVVKKEILKLLDAGVIYPISDSKWVSPVHVVPKKGGITVVKNEKDELIPTRTITGHRMCIDYRKLNSASRKDHFPLPFIDQMLERLANHPFYCFLDGYSGFFQIPIHPNDQEKTTFTCPYGTFAYRRMPFGLCNAPATFQRCMMSIFSDLIEDVVEVFMDDFSVYGSSFSACLSNLCRVLQRCEDTNLVLNWEKCHFMVTEGIVLGHKISERGIEVDKAKIEVMVRLPPPKTVKDIRSFLGHAGFYRRFIKDFSMIARPLTKLLCKEATFSFEVECLEAFKKLKNELVSAPIVQPPDWNLPFEIMCDASDYAVGAVLGQKKDKKTHVIYYASRTLDDAQVKYSTTEKELLAIVFAFEKFRSYLVGSKVIVYTDHAALRHLLAKKDAKPRLLRWILLLQEFDLEIKDRPGVENGVADHLSRMRVECGIPIDEGLPEEQLMAIRKEPWYADFANYLVTGKEPLNLEGYAKKKFYKELKRYYWDEPFLYILCKDQLYRRAVAEEETSGQVELSNREIKSILEKIRGTKRKDWSDKLDDALWAYRTAYKTPLGTTPFNLVYGKACHLPVELEYKAMWAVKLLNFDIKSAKEKRMFQLHELDEIRMDAFESSRIYKEKTKAFHDKGILKREFKVGDQVLLYNSRLKLFPGKLKSRWSGPFKIKEVRPYGAIVLWNKNGGEFTVNGQRVKLYMATTPEEDGISVPLSDPTPT</sequence>
<dbReference type="InterPro" id="IPR036397">
    <property type="entry name" value="RNaseH_sf"/>
</dbReference>
<dbReference type="GO" id="GO:0003676">
    <property type="term" value="F:nucleic acid binding"/>
    <property type="evidence" value="ECO:0007669"/>
    <property type="project" value="InterPro"/>
</dbReference>
<keyword evidence="3" id="KW-0548">Nucleotidyltransferase</keyword>
<dbReference type="Pfam" id="PF00078">
    <property type="entry name" value="RVT_1"/>
    <property type="match status" value="1"/>
</dbReference>
<evidence type="ECO:0000256" key="3">
    <source>
        <dbReference type="ARBA" id="ARBA00022695"/>
    </source>
</evidence>
<evidence type="ECO:0000259" key="10">
    <source>
        <dbReference type="Pfam" id="PF17917"/>
    </source>
</evidence>
<dbReference type="CDD" id="cd01647">
    <property type="entry name" value="RT_LTR"/>
    <property type="match status" value="1"/>
</dbReference>
<evidence type="ECO:0000313" key="11">
    <source>
        <dbReference type="Proteomes" id="UP000504610"/>
    </source>
</evidence>
<keyword evidence="7" id="KW-0695">RNA-directed DNA polymerase</keyword>
<dbReference type="GeneID" id="130501281"/>
<evidence type="ECO:0000256" key="8">
    <source>
        <dbReference type="SAM" id="MobiDB-lite"/>
    </source>
</evidence>
<evidence type="ECO:0000256" key="2">
    <source>
        <dbReference type="ARBA" id="ARBA00022679"/>
    </source>
</evidence>
<evidence type="ECO:0000256" key="5">
    <source>
        <dbReference type="ARBA" id="ARBA00022759"/>
    </source>
</evidence>
<feature type="compositionally biased region" description="Polar residues" evidence="8">
    <location>
        <begin position="1"/>
        <end position="11"/>
    </location>
</feature>
<dbReference type="FunFam" id="3.10.20.370:FF:000001">
    <property type="entry name" value="Retrovirus-related Pol polyprotein from transposon 17.6-like protein"/>
    <property type="match status" value="1"/>
</dbReference>
<dbReference type="InterPro" id="IPR043502">
    <property type="entry name" value="DNA/RNA_pol_sf"/>
</dbReference>
<dbReference type="InterPro" id="IPR043128">
    <property type="entry name" value="Rev_trsase/Diguanyl_cyclase"/>
</dbReference>
<dbReference type="SUPFAM" id="SSF53098">
    <property type="entry name" value="Ribonuclease H-like"/>
    <property type="match status" value="1"/>
</dbReference>
<organism evidence="11 12">
    <name type="scientific">Raphanus sativus</name>
    <name type="common">Radish</name>
    <name type="synonym">Raphanus raphanistrum var. sativus</name>
    <dbReference type="NCBI Taxonomy" id="3726"/>
    <lineage>
        <taxon>Eukaryota</taxon>
        <taxon>Viridiplantae</taxon>
        <taxon>Streptophyta</taxon>
        <taxon>Embryophyta</taxon>
        <taxon>Tracheophyta</taxon>
        <taxon>Spermatophyta</taxon>
        <taxon>Magnoliopsida</taxon>
        <taxon>eudicotyledons</taxon>
        <taxon>Gunneridae</taxon>
        <taxon>Pentapetalae</taxon>
        <taxon>rosids</taxon>
        <taxon>malvids</taxon>
        <taxon>Brassicales</taxon>
        <taxon>Brassicaceae</taxon>
        <taxon>Brassiceae</taxon>
        <taxon>Raphanus</taxon>
    </lineage>
</organism>
<dbReference type="FunFam" id="3.30.70.270:FF:000020">
    <property type="entry name" value="Transposon Tf2-6 polyprotein-like Protein"/>
    <property type="match status" value="1"/>
</dbReference>
<keyword evidence="11" id="KW-1185">Reference proteome</keyword>
<protein>
    <recommendedName>
        <fullName evidence="1">RNA-directed DNA polymerase</fullName>
        <ecNumber evidence="1">2.7.7.49</ecNumber>
    </recommendedName>
</protein>
<evidence type="ECO:0000256" key="6">
    <source>
        <dbReference type="ARBA" id="ARBA00022801"/>
    </source>
</evidence>
<dbReference type="OrthoDB" id="1100078at2759"/>
<dbReference type="KEGG" id="rsz:130501281"/>
<dbReference type="Gene3D" id="3.30.420.10">
    <property type="entry name" value="Ribonuclease H-like superfamily/Ribonuclease H"/>
    <property type="match status" value="1"/>
</dbReference>
<feature type="domain" description="Reverse transcriptase" evidence="9">
    <location>
        <begin position="562"/>
        <end position="718"/>
    </location>
</feature>
<keyword evidence="4" id="KW-0540">Nuclease</keyword>
<dbReference type="CDD" id="cd09274">
    <property type="entry name" value="RNase_HI_RT_Ty3"/>
    <property type="match status" value="1"/>
</dbReference>
<dbReference type="GO" id="GO:0016787">
    <property type="term" value="F:hydrolase activity"/>
    <property type="evidence" value="ECO:0007669"/>
    <property type="project" value="UniProtKB-KW"/>
</dbReference>
<accession>A0A9W3CKL1</accession>
<evidence type="ECO:0000256" key="7">
    <source>
        <dbReference type="ARBA" id="ARBA00022918"/>
    </source>
</evidence>
<dbReference type="AlphaFoldDB" id="A0A9W3CKL1"/>
<dbReference type="EC" id="2.7.7.49" evidence="1"/>
<keyword evidence="6" id="KW-0378">Hydrolase</keyword>